<evidence type="ECO:0008006" key="3">
    <source>
        <dbReference type="Google" id="ProtNLM"/>
    </source>
</evidence>
<keyword evidence="1" id="KW-1133">Transmembrane helix</keyword>
<proteinExistence type="predicted"/>
<evidence type="ECO:0000256" key="1">
    <source>
        <dbReference type="SAM" id="Phobius"/>
    </source>
</evidence>
<evidence type="ECO:0000313" key="2">
    <source>
        <dbReference type="EMBL" id="SVD58539.1"/>
    </source>
</evidence>
<name>A0A382WIT2_9ZZZZ</name>
<accession>A0A382WIT2</accession>
<reference evidence="2" key="1">
    <citation type="submission" date="2018-05" db="EMBL/GenBank/DDBJ databases">
        <authorList>
            <person name="Lanie J.A."/>
            <person name="Ng W.-L."/>
            <person name="Kazmierczak K.M."/>
            <person name="Andrzejewski T.M."/>
            <person name="Davidsen T.M."/>
            <person name="Wayne K.J."/>
            <person name="Tettelin H."/>
            <person name="Glass J.I."/>
            <person name="Rusch D."/>
            <person name="Podicherti R."/>
            <person name="Tsui H.-C.T."/>
            <person name="Winkler M.E."/>
        </authorList>
    </citation>
    <scope>NUCLEOTIDE SEQUENCE</scope>
</reference>
<keyword evidence="1" id="KW-0812">Transmembrane</keyword>
<keyword evidence="1" id="KW-0472">Membrane</keyword>
<sequence>MSIKTVFSRLGTFLDSTFVFLRRAALVVILIIIIGAIVGGLTGSKVDIPEDAILVLDIDGPIVEELSQTEFERTLGQLTNSAVPEVLLSDLIAIIESAKNDERIKYLLLDLEHFGGGNPSKLQAVARALK</sequence>
<protein>
    <recommendedName>
        <fullName evidence="3">Signal peptide peptidase SppA</fullName>
    </recommendedName>
</protein>
<dbReference type="Gene3D" id="3.90.226.10">
    <property type="entry name" value="2-enoyl-CoA Hydratase, Chain A, domain 1"/>
    <property type="match status" value="1"/>
</dbReference>
<gene>
    <name evidence="2" type="ORF">METZ01_LOCUS411393</name>
</gene>
<dbReference type="SUPFAM" id="SSF52096">
    <property type="entry name" value="ClpP/crotonase"/>
    <property type="match status" value="1"/>
</dbReference>
<feature type="transmembrane region" description="Helical" evidence="1">
    <location>
        <begin position="20"/>
        <end position="41"/>
    </location>
</feature>
<feature type="non-terminal residue" evidence="2">
    <location>
        <position position="130"/>
    </location>
</feature>
<dbReference type="EMBL" id="UINC01160092">
    <property type="protein sequence ID" value="SVD58539.1"/>
    <property type="molecule type" value="Genomic_DNA"/>
</dbReference>
<dbReference type="InterPro" id="IPR029045">
    <property type="entry name" value="ClpP/crotonase-like_dom_sf"/>
</dbReference>
<dbReference type="AlphaFoldDB" id="A0A382WIT2"/>
<organism evidence="2">
    <name type="scientific">marine metagenome</name>
    <dbReference type="NCBI Taxonomy" id="408172"/>
    <lineage>
        <taxon>unclassified sequences</taxon>
        <taxon>metagenomes</taxon>
        <taxon>ecological metagenomes</taxon>
    </lineage>
</organism>